<reference evidence="2" key="1">
    <citation type="journal article" date="2019" name="Int. J. Syst. Evol. Microbiol.">
        <title>The Global Catalogue of Microorganisms (GCM) 10K type strain sequencing project: providing services to taxonomists for standard genome sequencing and annotation.</title>
        <authorList>
            <consortium name="The Broad Institute Genomics Platform"/>
            <consortium name="The Broad Institute Genome Sequencing Center for Infectious Disease"/>
            <person name="Wu L."/>
            <person name="Ma J."/>
        </authorList>
    </citation>
    <scope>NUCLEOTIDE SEQUENCE [LARGE SCALE GENOMIC DNA]</scope>
    <source>
        <strain evidence="2">CCUG 63418</strain>
    </source>
</reference>
<evidence type="ECO:0000313" key="2">
    <source>
        <dbReference type="Proteomes" id="UP001596958"/>
    </source>
</evidence>
<dbReference type="EMBL" id="JBHTHU010000022">
    <property type="protein sequence ID" value="MFD0752289.1"/>
    <property type="molecule type" value="Genomic_DNA"/>
</dbReference>
<name>A0ABW2Z396_9SPHI</name>
<proteinExistence type="predicted"/>
<protein>
    <submittedName>
        <fullName evidence="1">Uncharacterized protein</fullName>
    </submittedName>
</protein>
<sequence>MIKIDAITSGDVITYLAADGKYKAFICTSIHNELSSAHYIFALTTYDDNVKPRLENITSSGFYGVINMRNEYFPYSESEVDVMWKMHPEIKPNILGSYGFIIWKKILRVLKTTLKL</sequence>
<comment type="caution">
    <text evidence="1">The sequence shown here is derived from an EMBL/GenBank/DDBJ whole genome shotgun (WGS) entry which is preliminary data.</text>
</comment>
<evidence type="ECO:0000313" key="1">
    <source>
        <dbReference type="EMBL" id="MFD0752289.1"/>
    </source>
</evidence>
<keyword evidence="2" id="KW-1185">Reference proteome</keyword>
<dbReference type="Proteomes" id="UP001596958">
    <property type="component" value="Unassembled WGS sequence"/>
</dbReference>
<gene>
    <name evidence="1" type="ORF">ACFQZS_19195</name>
</gene>
<organism evidence="1 2">
    <name type="scientific">Mucilaginibacter calamicampi</name>
    <dbReference type="NCBI Taxonomy" id="1302352"/>
    <lineage>
        <taxon>Bacteria</taxon>
        <taxon>Pseudomonadati</taxon>
        <taxon>Bacteroidota</taxon>
        <taxon>Sphingobacteriia</taxon>
        <taxon>Sphingobacteriales</taxon>
        <taxon>Sphingobacteriaceae</taxon>
        <taxon>Mucilaginibacter</taxon>
    </lineage>
</organism>
<accession>A0ABW2Z396</accession>